<dbReference type="Proteomes" id="UP000215616">
    <property type="component" value="Unassembled WGS sequence"/>
</dbReference>
<dbReference type="Pfam" id="PF06532">
    <property type="entry name" value="NrsF"/>
    <property type="match status" value="1"/>
</dbReference>
<dbReference type="NCBIfam" id="NF042994">
    <property type="entry name" value="AntiSigF_NrsF"/>
    <property type="match status" value="1"/>
</dbReference>
<feature type="transmembrane region" description="Helical" evidence="1">
    <location>
        <begin position="132"/>
        <end position="150"/>
    </location>
</feature>
<dbReference type="AlphaFoldDB" id="A0A258D476"/>
<evidence type="ECO:0000313" key="2">
    <source>
        <dbReference type="EMBL" id="OYX02558.1"/>
    </source>
</evidence>
<keyword evidence="1" id="KW-0812">Transmembrane</keyword>
<feature type="transmembrane region" description="Helical" evidence="1">
    <location>
        <begin position="191"/>
        <end position="212"/>
    </location>
</feature>
<sequence length="214" mass="22714">MRTDDLIDVLASDARGGREKAPPRQLAFVAVIGALAALILVLGWLNARQDLARAVLGPMFWMKAAYTALLGAAGYLAVERLSRPNGSGRRGWIIAGAVFVACAAAGLYQAMVSPDVQAALKMLHGRSWRSCSPRILLLGLPMLSLGLWVLRSMAPTRPSLAGFAMGLFSGGVVATVYGLHCPEHTFTFIALWYSLGVLALGAVGALAGRLVLRW</sequence>
<reference evidence="2 3" key="1">
    <citation type="submission" date="2017-03" db="EMBL/GenBank/DDBJ databases">
        <title>Lifting the veil on microbial sulfur biogeochemistry in mining wastewaters.</title>
        <authorList>
            <person name="Kantor R.S."/>
            <person name="Colenbrander Nelson T."/>
            <person name="Marshall S."/>
            <person name="Bennett D."/>
            <person name="Apte S."/>
            <person name="Camacho D."/>
            <person name="Thomas B.C."/>
            <person name="Warren L.A."/>
            <person name="Banfield J.F."/>
        </authorList>
    </citation>
    <scope>NUCLEOTIDE SEQUENCE [LARGE SCALE GENOMIC DNA]</scope>
    <source>
        <strain evidence="2">32-67-7</strain>
    </source>
</reference>
<dbReference type="InterPro" id="IPR053688">
    <property type="entry name" value="Anti-sigma-F_NrsF-like"/>
</dbReference>
<dbReference type="InterPro" id="IPR009495">
    <property type="entry name" value="NrsF"/>
</dbReference>
<feature type="transmembrane region" description="Helical" evidence="1">
    <location>
        <begin position="162"/>
        <end position="179"/>
    </location>
</feature>
<protein>
    <recommendedName>
        <fullName evidence="4">DUF1109 domain-containing protein</fullName>
    </recommendedName>
</protein>
<keyword evidence="1" id="KW-1133">Transmembrane helix</keyword>
<feature type="transmembrane region" description="Helical" evidence="1">
    <location>
        <begin position="59"/>
        <end position="78"/>
    </location>
</feature>
<evidence type="ECO:0008006" key="4">
    <source>
        <dbReference type="Google" id="ProtNLM"/>
    </source>
</evidence>
<organism evidence="2 3">
    <name type="scientific">Caulobacter vibrioides</name>
    <name type="common">Caulobacter crescentus</name>
    <dbReference type="NCBI Taxonomy" id="155892"/>
    <lineage>
        <taxon>Bacteria</taxon>
        <taxon>Pseudomonadati</taxon>
        <taxon>Pseudomonadota</taxon>
        <taxon>Alphaproteobacteria</taxon>
        <taxon>Caulobacterales</taxon>
        <taxon>Caulobacteraceae</taxon>
        <taxon>Caulobacter</taxon>
    </lineage>
</organism>
<evidence type="ECO:0000256" key="1">
    <source>
        <dbReference type="SAM" id="Phobius"/>
    </source>
</evidence>
<dbReference type="EMBL" id="NCDQ01000182">
    <property type="protein sequence ID" value="OYX02558.1"/>
    <property type="molecule type" value="Genomic_DNA"/>
</dbReference>
<feature type="transmembrane region" description="Helical" evidence="1">
    <location>
        <begin position="26"/>
        <end position="47"/>
    </location>
</feature>
<gene>
    <name evidence="2" type="ORF">B7Z12_11830</name>
</gene>
<evidence type="ECO:0000313" key="3">
    <source>
        <dbReference type="Proteomes" id="UP000215616"/>
    </source>
</evidence>
<name>A0A258D476_CAUVI</name>
<comment type="caution">
    <text evidence="2">The sequence shown here is derived from an EMBL/GenBank/DDBJ whole genome shotgun (WGS) entry which is preliminary data.</text>
</comment>
<feature type="transmembrane region" description="Helical" evidence="1">
    <location>
        <begin position="90"/>
        <end position="112"/>
    </location>
</feature>
<proteinExistence type="predicted"/>
<accession>A0A258D476</accession>
<keyword evidence="1" id="KW-0472">Membrane</keyword>